<evidence type="ECO:0000313" key="1">
    <source>
        <dbReference type="EMBL" id="TQK98405.1"/>
    </source>
</evidence>
<gene>
    <name evidence="1" type="ORF">FB563_3429</name>
</gene>
<dbReference type="NCBIfam" id="TIGR04034">
    <property type="entry name" value="export_SdpA"/>
    <property type="match status" value="1"/>
</dbReference>
<keyword evidence="2" id="KW-1185">Reference proteome</keyword>
<name>A0A542UH38_9ACTN</name>
<dbReference type="OrthoDB" id="799068at2"/>
<comment type="caution">
    <text evidence="1">The sequence shown here is derived from an EMBL/GenBank/DDBJ whole genome shotgun (WGS) entry which is preliminary data.</text>
</comment>
<dbReference type="Proteomes" id="UP000318103">
    <property type="component" value="Unassembled WGS sequence"/>
</dbReference>
<dbReference type="AlphaFoldDB" id="A0A542UH38"/>
<sequence length="199" mass="21747">MRLIPTIRLLSRGPAHSATVPRAWISTISVIWVVVCLYVAQSFLPHNVISLPGQGGIRKVANVAAPQGWAFFTKSGKDPQYAPYRMTDGHWHSAALTPHSRPSNAFGFDRASRSQGIEIALLMHQKNLRWTSCDGTQSVSACLAHALAPVATTPNPSPAPTLCGRAAVVEMQPVPWAWRRLSSERHTPTRVAVWSLKCP</sequence>
<reference evidence="1 2" key="1">
    <citation type="submission" date="2019-06" db="EMBL/GenBank/DDBJ databases">
        <title>Sequencing the genomes of 1000 actinobacteria strains.</title>
        <authorList>
            <person name="Klenk H.-P."/>
        </authorList>
    </citation>
    <scope>NUCLEOTIDE SEQUENCE [LARGE SCALE GENOMIC DNA]</scope>
    <source>
        <strain evidence="1 2">DSM 41929</strain>
    </source>
</reference>
<organism evidence="1 2">
    <name type="scientific">Streptomyces puniciscabiei</name>
    <dbReference type="NCBI Taxonomy" id="164348"/>
    <lineage>
        <taxon>Bacteria</taxon>
        <taxon>Bacillati</taxon>
        <taxon>Actinomycetota</taxon>
        <taxon>Actinomycetes</taxon>
        <taxon>Kitasatosporales</taxon>
        <taxon>Streptomycetaceae</taxon>
        <taxon>Streptomyces</taxon>
    </lineage>
</organism>
<proteinExistence type="predicted"/>
<dbReference type="Pfam" id="PF17418">
    <property type="entry name" value="SdpA"/>
    <property type="match status" value="1"/>
</dbReference>
<dbReference type="InterPro" id="IPR023902">
    <property type="entry name" value="Sporulation_SdpA"/>
</dbReference>
<evidence type="ECO:0000313" key="2">
    <source>
        <dbReference type="Proteomes" id="UP000318103"/>
    </source>
</evidence>
<protein>
    <submittedName>
        <fullName evidence="1">Antimicrobial peptide system SdpA family protein</fullName>
    </submittedName>
</protein>
<accession>A0A542UH38</accession>
<dbReference type="EMBL" id="VFNX01000001">
    <property type="protein sequence ID" value="TQK98405.1"/>
    <property type="molecule type" value="Genomic_DNA"/>
</dbReference>